<sequence>MREALDQMVFVYAAYGVTVLGTLALMAQSWLAMRRAEKRRDEAKRR</sequence>
<dbReference type="Proteomes" id="UP000285232">
    <property type="component" value="Unassembled WGS sequence"/>
</dbReference>
<accession>A0A419RWG0</accession>
<protein>
    <submittedName>
        <fullName evidence="2">Heme exporter protein CcmD</fullName>
    </submittedName>
</protein>
<dbReference type="EMBL" id="RAHX01000001">
    <property type="protein sequence ID" value="RJY10135.1"/>
    <property type="molecule type" value="Genomic_DNA"/>
</dbReference>
<keyword evidence="3" id="KW-1185">Reference proteome</keyword>
<feature type="transmembrane region" description="Helical" evidence="1">
    <location>
        <begin position="12"/>
        <end position="31"/>
    </location>
</feature>
<gene>
    <name evidence="2" type="primary">ccmD</name>
    <name evidence="2" type="ORF">D6201_02370</name>
</gene>
<organism evidence="2 3">
    <name type="scientific">Aurantiacibacter aquimixticola</name>
    <dbReference type="NCBI Taxonomy" id="1958945"/>
    <lineage>
        <taxon>Bacteria</taxon>
        <taxon>Pseudomonadati</taxon>
        <taxon>Pseudomonadota</taxon>
        <taxon>Alphaproteobacteria</taxon>
        <taxon>Sphingomonadales</taxon>
        <taxon>Erythrobacteraceae</taxon>
        <taxon>Aurantiacibacter</taxon>
    </lineage>
</organism>
<reference evidence="2 3" key="1">
    <citation type="journal article" date="2017" name="Int. J. Syst. Evol. Microbiol.">
        <title>Erythrobacter aquimixticola sp. nov., isolated from the junction between the ocean and a freshwater spring.</title>
        <authorList>
            <person name="Park S."/>
            <person name="Jung Y.T."/>
            <person name="Choi S.J."/>
            <person name="Yoon J.H."/>
        </authorList>
    </citation>
    <scope>NUCLEOTIDE SEQUENCE [LARGE SCALE GENOMIC DNA]</scope>
    <source>
        <strain evidence="2 3">JSSK-14</strain>
    </source>
</reference>
<keyword evidence="1" id="KW-1133">Transmembrane helix</keyword>
<comment type="caution">
    <text evidence="2">The sequence shown here is derived from an EMBL/GenBank/DDBJ whole genome shotgun (WGS) entry which is preliminary data.</text>
</comment>
<name>A0A419RWG0_9SPHN</name>
<proteinExistence type="predicted"/>
<evidence type="ECO:0000313" key="2">
    <source>
        <dbReference type="EMBL" id="RJY10135.1"/>
    </source>
</evidence>
<keyword evidence="1" id="KW-0472">Membrane</keyword>
<dbReference type="OrthoDB" id="7411148at2"/>
<keyword evidence="1" id="KW-0812">Transmembrane</keyword>
<dbReference type="AlphaFoldDB" id="A0A419RWG0"/>
<evidence type="ECO:0000313" key="3">
    <source>
        <dbReference type="Proteomes" id="UP000285232"/>
    </source>
</evidence>
<evidence type="ECO:0000256" key="1">
    <source>
        <dbReference type="SAM" id="Phobius"/>
    </source>
</evidence>